<evidence type="ECO:0000259" key="3">
    <source>
        <dbReference type="Pfam" id="PF00582"/>
    </source>
</evidence>
<reference evidence="4 5" key="1">
    <citation type="submission" date="2018-08" db="EMBL/GenBank/DDBJ databases">
        <authorList>
            <person name="Khan S.A."/>
            <person name="Jeon C.O."/>
            <person name="Chun B.H."/>
            <person name="Jeong S.E."/>
        </authorList>
    </citation>
    <scope>NUCLEOTIDE SEQUENCE [LARGE SCALE GENOMIC DNA]</scope>
    <source>
        <strain evidence="4 5">S-16</strain>
    </source>
</reference>
<evidence type="ECO:0000313" key="5">
    <source>
        <dbReference type="Proteomes" id="UP000267464"/>
    </source>
</evidence>
<evidence type="ECO:0000256" key="2">
    <source>
        <dbReference type="SAM" id="MobiDB-lite"/>
    </source>
</evidence>
<dbReference type="PANTHER" id="PTHR46268">
    <property type="entry name" value="STRESS RESPONSE PROTEIN NHAX"/>
    <property type="match status" value="1"/>
</dbReference>
<dbReference type="OrthoDB" id="5512223at2"/>
<protein>
    <submittedName>
        <fullName evidence="4">Universal stress protein</fullName>
    </submittedName>
</protein>
<dbReference type="SUPFAM" id="SSF52402">
    <property type="entry name" value="Adenine nucleotide alpha hydrolases-like"/>
    <property type="match status" value="1"/>
</dbReference>
<dbReference type="Pfam" id="PF00582">
    <property type="entry name" value="Usp"/>
    <property type="match status" value="1"/>
</dbReference>
<dbReference type="AlphaFoldDB" id="A0A3N7HKB8"/>
<gene>
    <name evidence="4" type="ORF">DZC73_23175</name>
</gene>
<dbReference type="PANTHER" id="PTHR46268:SF6">
    <property type="entry name" value="UNIVERSAL STRESS PROTEIN UP12"/>
    <property type="match status" value="1"/>
</dbReference>
<sequence>MNILLPVDGSDLSLEAVHHAIRLVREGLKADFVLANVQERSSLYEVLVVHDADALRRVALEAGEHAVAKADALLSDAGITHDTEIAVGDPAHTLVELAESNACDVIIMGAHGEGGSGAALGTVAQSVLRHSPVPVMIVRPPQAEEASAQGASEEQTVDSAP</sequence>
<dbReference type="Proteomes" id="UP000267464">
    <property type="component" value="Unassembled WGS sequence"/>
</dbReference>
<dbReference type="RefSeq" id="WP_124542750.1">
    <property type="nucleotide sequence ID" value="NZ_QUSW01000007.1"/>
</dbReference>
<feature type="region of interest" description="Disordered" evidence="2">
    <location>
        <begin position="141"/>
        <end position="161"/>
    </location>
</feature>
<dbReference type="InterPro" id="IPR014729">
    <property type="entry name" value="Rossmann-like_a/b/a_fold"/>
</dbReference>
<accession>A0A3N7HKB8</accession>
<evidence type="ECO:0000256" key="1">
    <source>
        <dbReference type="ARBA" id="ARBA00008791"/>
    </source>
</evidence>
<name>A0A3N7HKB8_9BURK</name>
<dbReference type="Gene3D" id="3.40.50.620">
    <property type="entry name" value="HUPs"/>
    <property type="match status" value="1"/>
</dbReference>
<feature type="compositionally biased region" description="Low complexity" evidence="2">
    <location>
        <begin position="143"/>
        <end position="154"/>
    </location>
</feature>
<dbReference type="CDD" id="cd00293">
    <property type="entry name" value="USP-like"/>
    <property type="match status" value="1"/>
</dbReference>
<feature type="domain" description="UspA" evidence="3">
    <location>
        <begin position="2"/>
        <end position="139"/>
    </location>
</feature>
<dbReference type="PRINTS" id="PR01438">
    <property type="entry name" value="UNVRSLSTRESS"/>
</dbReference>
<reference evidence="4 5" key="2">
    <citation type="submission" date="2018-12" db="EMBL/GenBank/DDBJ databases">
        <title>Rhizobacter gummiphilus sp. nov., a rubber-degrading bacterium isolated from the soil of a botanical garden in Japan.</title>
        <authorList>
            <person name="Shunsuke S.S."/>
        </authorList>
    </citation>
    <scope>NUCLEOTIDE SEQUENCE [LARGE SCALE GENOMIC DNA]</scope>
    <source>
        <strain evidence="4 5">S-16</strain>
    </source>
</reference>
<evidence type="ECO:0000313" key="4">
    <source>
        <dbReference type="EMBL" id="RQP22527.1"/>
    </source>
</evidence>
<dbReference type="EMBL" id="QUSW01000007">
    <property type="protein sequence ID" value="RQP22527.1"/>
    <property type="molecule type" value="Genomic_DNA"/>
</dbReference>
<dbReference type="InterPro" id="IPR006015">
    <property type="entry name" value="Universal_stress_UspA"/>
</dbReference>
<comment type="caution">
    <text evidence="4">The sequence shown here is derived from an EMBL/GenBank/DDBJ whole genome shotgun (WGS) entry which is preliminary data.</text>
</comment>
<comment type="similarity">
    <text evidence="1">Belongs to the universal stress protein A family.</text>
</comment>
<organism evidence="4 5">
    <name type="scientific">Piscinibacter terrae</name>
    <dbReference type="NCBI Taxonomy" id="2496871"/>
    <lineage>
        <taxon>Bacteria</taxon>
        <taxon>Pseudomonadati</taxon>
        <taxon>Pseudomonadota</taxon>
        <taxon>Betaproteobacteria</taxon>
        <taxon>Burkholderiales</taxon>
        <taxon>Sphaerotilaceae</taxon>
        <taxon>Piscinibacter</taxon>
    </lineage>
</organism>
<keyword evidence="5" id="KW-1185">Reference proteome</keyword>
<proteinExistence type="inferred from homology"/>
<dbReference type="InterPro" id="IPR006016">
    <property type="entry name" value="UspA"/>
</dbReference>